<evidence type="ECO:0000256" key="4">
    <source>
        <dbReference type="SAM" id="MobiDB-lite"/>
    </source>
</evidence>
<dbReference type="InterPro" id="IPR027640">
    <property type="entry name" value="Kinesin-like_fam"/>
</dbReference>
<comment type="similarity">
    <text evidence="3">Belongs to the TRAFAC class myosin-kinesin ATPase superfamily. Kinesin family.</text>
</comment>
<dbReference type="AlphaFoldDB" id="A0A6G0X262"/>
<dbReference type="Pfam" id="PF00225">
    <property type="entry name" value="Kinesin"/>
    <property type="match status" value="1"/>
</dbReference>
<feature type="region of interest" description="Disordered" evidence="4">
    <location>
        <begin position="225"/>
        <end position="264"/>
    </location>
</feature>
<keyword evidence="2 3" id="KW-0505">Motor protein</keyword>
<name>A0A6G0X262_9STRA</name>
<dbReference type="EMBL" id="VJMJ01000118">
    <property type="protein sequence ID" value="KAF0733997.1"/>
    <property type="molecule type" value="Genomic_DNA"/>
</dbReference>
<dbReference type="InterPro" id="IPR001752">
    <property type="entry name" value="Kinesin_motor_dom"/>
</dbReference>
<dbReference type="GO" id="GO:0003777">
    <property type="term" value="F:microtubule motor activity"/>
    <property type="evidence" value="ECO:0007669"/>
    <property type="project" value="InterPro"/>
</dbReference>
<dbReference type="PANTHER" id="PTHR47968:SF75">
    <property type="entry name" value="CENTROMERE-ASSOCIATED PROTEIN E"/>
    <property type="match status" value="1"/>
</dbReference>
<evidence type="ECO:0000313" key="6">
    <source>
        <dbReference type="EMBL" id="KAF0733997.1"/>
    </source>
</evidence>
<dbReference type="SMART" id="SM00129">
    <property type="entry name" value="KISc"/>
    <property type="match status" value="1"/>
</dbReference>
<dbReference type="InterPro" id="IPR036961">
    <property type="entry name" value="Kinesin_motor_dom_sf"/>
</dbReference>
<proteinExistence type="inferred from homology"/>
<dbReference type="PROSITE" id="PS50067">
    <property type="entry name" value="KINESIN_MOTOR_2"/>
    <property type="match status" value="1"/>
</dbReference>
<dbReference type="GO" id="GO:0005524">
    <property type="term" value="F:ATP binding"/>
    <property type="evidence" value="ECO:0007669"/>
    <property type="project" value="UniProtKB-UniRule"/>
</dbReference>
<evidence type="ECO:0000259" key="5">
    <source>
        <dbReference type="PROSITE" id="PS50067"/>
    </source>
</evidence>
<dbReference type="GO" id="GO:0007018">
    <property type="term" value="P:microtubule-based movement"/>
    <property type="evidence" value="ECO:0007669"/>
    <property type="project" value="InterPro"/>
</dbReference>
<keyword evidence="7" id="KW-1185">Reference proteome</keyword>
<dbReference type="PANTHER" id="PTHR47968">
    <property type="entry name" value="CENTROMERE PROTEIN E"/>
    <property type="match status" value="1"/>
</dbReference>
<feature type="domain" description="Kinesin motor" evidence="5">
    <location>
        <begin position="4"/>
        <end position="264"/>
    </location>
</feature>
<dbReference type="GO" id="GO:0008017">
    <property type="term" value="F:microtubule binding"/>
    <property type="evidence" value="ECO:0007669"/>
    <property type="project" value="InterPro"/>
</dbReference>
<feature type="binding site" evidence="3">
    <location>
        <begin position="92"/>
        <end position="99"/>
    </location>
    <ligand>
        <name>ATP</name>
        <dbReference type="ChEBI" id="CHEBI:30616"/>
    </ligand>
</feature>
<organism evidence="6 7">
    <name type="scientific">Aphanomyces euteiches</name>
    <dbReference type="NCBI Taxonomy" id="100861"/>
    <lineage>
        <taxon>Eukaryota</taxon>
        <taxon>Sar</taxon>
        <taxon>Stramenopiles</taxon>
        <taxon>Oomycota</taxon>
        <taxon>Saprolegniomycetes</taxon>
        <taxon>Saprolegniales</taxon>
        <taxon>Verrucalvaceae</taxon>
        <taxon>Aphanomyces</taxon>
    </lineage>
</organism>
<dbReference type="PRINTS" id="PR00380">
    <property type="entry name" value="KINESINHEAVY"/>
</dbReference>
<evidence type="ECO:0000256" key="1">
    <source>
        <dbReference type="ARBA" id="ARBA00023054"/>
    </source>
</evidence>
<protein>
    <recommendedName>
        <fullName evidence="5">Kinesin motor domain-containing protein</fullName>
    </recommendedName>
</protein>
<reference evidence="6 7" key="1">
    <citation type="submission" date="2019-07" db="EMBL/GenBank/DDBJ databases">
        <title>Genomics analysis of Aphanomyces spp. identifies a new class of oomycete effector associated with host adaptation.</title>
        <authorList>
            <person name="Gaulin E."/>
        </authorList>
    </citation>
    <scope>NUCLEOTIDE SEQUENCE [LARGE SCALE GENOMIC DNA]</scope>
    <source>
        <strain evidence="6 7">ATCC 201684</strain>
    </source>
</reference>
<dbReference type="Proteomes" id="UP000481153">
    <property type="component" value="Unassembled WGS sequence"/>
</dbReference>
<keyword evidence="3" id="KW-0067">ATP-binding</keyword>
<dbReference type="Gene3D" id="3.40.850.10">
    <property type="entry name" value="Kinesin motor domain"/>
    <property type="match status" value="1"/>
</dbReference>
<accession>A0A6G0X262</accession>
<evidence type="ECO:0000256" key="3">
    <source>
        <dbReference type="PROSITE-ProRule" id="PRU00283"/>
    </source>
</evidence>
<gene>
    <name evidence="6" type="ORF">Ae201684_009170</name>
</gene>
<keyword evidence="1" id="KW-0175">Coiled coil</keyword>
<evidence type="ECO:0000313" key="7">
    <source>
        <dbReference type="Proteomes" id="UP000481153"/>
    </source>
</evidence>
<sequence>MEESIDVCIRVRPLNERESRNKDVSVLRTIPSMNVISVTDRNGTPLPGAGSVFQYDHIFPENVPTRTIYDEVAKRIVYSTLQGINGTIFAYGQTSSGKTYTMQGDVQSELGILPLAVEHIFQYIEQSTDRDFLIRVSYVEIYNEVIRDLLSDDKEKSQNLKIREDPKKGIYLESHEEIITDYDSIMQLLEQGEQRRTVGQTAMNERSSRSHSIFRIVIESKEKSTSLLHSSEEDVNGAPDQKASGTQQQRECVSGKQETLTDPC</sequence>
<keyword evidence="3" id="KW-0547">Nucleotide-binding</keyword>
<feature type="compositionally biased region" description="Polar residues" evidence="4">
    <location>
        <begin position="243"/>
        <end position="264"/>
    </location>
</feature>
<dbReference type="SUPFAM" id="SSF52540">
    <property type="entry name" value="P-loop containing nucleoside triphosphate hydrolases"/>
    <property type="match status" value="1"/>
</dbReference>
<comment type="caution">
    <text evidence="6">The sequence shown here is derived from an EMBL/GenBank/DDBJ whole genome shotgun (WGS) entry which is preliminary data.</text>
</comment>
<dbReference type="VEuPathDB" id="FungiDB:AeMF1_012937"/>
<evidence type="ECO:0000256" key="2">
    <source>
        <dbReference type="ARBA" id="ARBA00023175"/>
    </source>
</evidence>
<dbReference type="InterPro" id="IPR027417">
    <property type="entry name" value="P-loop_NTPase"/>
</dbReference>